<dbReference type="InterPro" id="IPR029035">
    <property type="entry name" value="DHS-like_NAD/FAD-binding_dom"/>
</dbReference>
<evidence type="ECO:0000313" key="1">
    <source>
        <dbReference type="EMBL" id="VFB17835.1"/>
    </source>
</evidence>
<accession>A0A449IEI8</accession>
<dbReference type="SUPFAM" id="SSF52467">
    <property type="entry name" value="DHS-like NAD/FAD-binding domain"/>
    <property type="match status" value="1"/>
</dbReference>
<dbReference type="EMBL" id="CAACYJ010000002">
    <property type="protein sequence ID" value="VFB17835.1"/>
    <property type="molecule type" value="Genomic_DNA"/>
</dbReference>
<protein>
    <submittedName>
        <fullName evidence="1">Uncharacterized protein</fullName>
    </submittedName>
</protein>
<organism evidence="1 2">
    <name type="scientific">Pseudomonas fragi</name>
    <dbReference type="NCBI Taxonomy" id="296"/>
    <lineage>
        <taxon>Bacteria</taxon>
        <taxon>Pseudomonadati</taxon>
        <taxon>Pseudomonadota</taxon>
        <taxon>Gammaproteobacteria</taxon>
        <taxon>Pseudomonadales</taxon>
        <taxon>Pseudomonadaceae</taxon>
        <taxon>Pseudomonas</taxon>
    </lineage>
</organism>
<proteinExistence type="predicted"/>
<evidence type="ECO:0000313" key="2">
    <source>
        <dbReference type="Proteomes" id="UP000330809"/>
    </source>
</evidence>
<sequence>MTISTLAQQLRKAQHVVIFTGAGASADAIHDDHCGDPYELHANLLDDIERDF</sequence>
<gene>
    <name evidence="1" type="ORF">NCTC10754_00355</name>
</gene>
<name>A0A449IEI8_PSEFR</name>
<dbReference type="RefSeq" id="WP_226942136.1">
    <property type="nucleotide sequence ID" value="NZ_CAACYJ010000002.1"/>
</dbReference>
<reference evidence="1 2" key="1">
    <citation type="submission" date="2019-02" db="EMBL/GenBank/DDBJ databases">
        <authorList>
            <consortium name="Pathogen Informatics"/>
        </authorList>
    </citation>
    <scope>NUCLEOTIDE SEQUENCE [LARGE SCALE GENOMIC DNA]</scope>
    <source>
        <strain evidence="1 2">3012STDY7103891</strain>
    </source>
</reference>
<dbReference type="Proteomes" id="UP000330809">
    <property type="component" value="Unassembled WGS sequence"/>
</dbReference>
<dbReference type="AlphaFoldDB" id="A0A449IEI8"/>
<dbReference type="Gene3D" id="3.40.50.1220">
    <property type="entry name" value="TPP-binding domain"/>
    <property type="match status" value="1"/>
</dbReference>